<gene>
    <name evidence="11" type="ORF">QQ91_005705</name>
</gene>
<dbReference type="GO" id="GO:0003755">
    <property type="term" value="F:peptidyl-prolyl cis-trans isomerase activity"/>
    <property type="evidence" value="ECO:0007669"/>
    <property type="project" value="UniProtKB-UniRule"/>
</dbReference>
<evidence type="ECO:0000256" key="1">
    <source>
        <dbReference type="ARBA" id="ARBA00000971"/>
    </source>
</evidence>
<comment type="catalytic activity">
    <reaction evidence="1 9 10">
        <text>[protein]-peptidylproline (omega=180) = [protein]-peptidylproline (omega=0)</text>
        <dbReference type="Rhea" id="RHEA:16237"/>
        <dbReference type="Rhea" id="RHEA-COMP:10747"/>
        <dbReference type="Rhea" id="RHEA-COMP:10748"/>
        <dbReference type="ChEBI" id="CHEBI:83833"/>
        <dbReference type="ChEBI" id="CHEBI:83834"/>
        <dbReference type="EC" id="5.2.1.8"/>
    </reaction>
</comment>
<evidence type="ECO:0000256" key="5">
    <source>
        <dbReference type="ARBA" id="ARBA00023110"/>
    </source>
</evidence>
<accession>A0A0C1Y171</accession>
<evidence type="ECO:0000256" key="8">
    <source>
        <dbReference type="ARBA" id="ARBA00037071"/>
    </source>
</evidence>
<proteinExistence type="inferred from homology"/>
<keyword evidence="7 9" id="KW-0413">Isomerase</keyword>
<dbReference type="GO" id="GO:0005737">
    <property type="term" value="C:cytoplasm"/>
    <property type="evidence" value="ECO:0007669"/>
    <property type="project" value="UniProtKB-SubCell"/>
</dbReference>
<keyword evidence="6" id="KW-0143">Chaperone</keyword>
<reference evidence="11" key="3">
    <citation type="submission" date="2020-02" db="EMBL/GenBank/DDBJ databases">
        <authorList>
            <person name="Sarangi A.N."/>
            <person name="Ghosh S."/>
            <person name="Mukherjee M."/>
            <person name="Tripathy S."/>
        </authorList>
    </citation>
    <scope>NUCLEOTIDE SEQUENCE</scope>
    <source>
        <strain evidence="11">BDU141951</strain>
    </source>
</reference>
<dbReference type="Pfam" id="PF00254">
    <property type="entry name" value="FKBP_C"/>
    <property type="match status" value="1"/>
</dbReference>
<evidence type="ECO:0000313" key="11">
    <source>
        <dbReference type="EMBL" id="NEV66604.1"/>
    </source>
</evidence>
<evidence type="ECO:0000256" key="9">
    <source>
        <dbReference type="PROSITE-ProRule" id="PRU00277"/>
    </source>
</evidence>
<dbReference type="GO" id="GO:0042026">
    <property type="term" value="P:protein refolding"/>
    <property type="evidence" value="ECO:0007669"/>
    <property type="project" value="UniProtKB-ARBA"/>
</dbReference>
<dbReference type="Gene3D" id="3.10.50.40">
    <property type="match status" value="1"/>
</dbReference>
<dbReference type="SUPFAM" id="SSF54534">
    <property type="entry name" value="FKBP-like"/>
    <property type="match status" value="1"/>
</dbReference>
<keyword evidence="5 9" id="KW-0697">Rotamase</keyword>
<dbReference type="InterPro" id="IPR046357">
    <property type="entry name" value="PPIase_dom_sf"/>
</dbReference>
<comment type="caution">
    <text evidence="11">The sequence shown here is derived from an EMBL/GenBank/DDBJ whole genome shotgun (WGS) entry which is preliminary data.</text>
</comment>
<comment type="function">
    <text evidence="8">Also involved in hydrogenase metallocenter assembly, probably by participating in the nickel insertion step. This function in hydrogenase biosynthesis requires chaperone activity and the presence of the metal-binding domain, but not PPIase activity.</text>
</comment>
<evidence type="ECO:0000256" key="2">
    <source>
        <dbReference type="ARBA" id="ARBA00004496"/>
    </source>
</evidence>
<dbReference type="EMBL" id="JTHE02000003">
    <property type="protein sequence ID" value="NEV66604.1"/>
    <property type="molecule type" value="Genomic_DNA"/>
</dbReference>
<dbReference type="EC" id="5.2.1.8" evidence="10"/>
<evidence type="ECO:0000256" key="4">
    <source>
        <dbReference type="ARBA" id="ARBA00022490"/>
    </source>
</evidence>
<keyword evidence="4" id="KW-0963">Cytoplasm</keyword>
<protein>
    <recommendedName>
        <fullName evidence="10">Peptidyl-prolyl cis-trans isomerase</fullName>
        <ecNumber evidence="10">5.2.1.8</ecNumber>
    </recommendedName>
</protein>
<reference evidence="11" key="2">
    <citation type="journal article" date="2015" name="Genome Announc.">
        <title>Draft Genome Sequence of Filamentous Marine Cyanobacterium Lyngbya confervoides Strain BDU141951.</title>
        <authorList>
            <person name="Chandrababunaidu M.M."/>
            <person name="Sen D."/>
            <person name="Tripathy S."/>
        </authorList>
    </citation>
    <scope>NUCLEOTIDE SEQUENCE</scope>
    <source>
        <strain evidence="11">BDU141951</strain>
    </source>
</reference>
<dbReference type="AlphaFoldDB" id="A0A0C1Y171"/>
<evidence type="ECO:0000256" key="10">
    <source>
        <dbReference type="RuleBase" id="RU003915"/>
    </source>
</evidence>
<organism evidence="11">
    <name type="scientific">Lyngbya confervoides BDU141951</name>
    <dbReference type="NCBI Taxonomy" id="1574623"/>
    <lineage>
        <taxon>Bacteria</taxon>
        <taxon>Bacillati</taxon>
        <taxon>Cyanobacteriota</taxon>
        <taxon>Cyanophyceae</taxon>
        <taxon>Oscillatoriophycideae</taxon>
        <taxon>Oscillatoriales</taxon>
        <taxon>Microcoleaceae</taxon>
        <taxon>Lyngbya</taxon>
    </lineage>
</organism>
<comment type="subcellular location">
    <subcellularLocation>
        <location evidence="2">Cytoplasm</location>
    </subcellularLocation>
</comment>
<reference evidence="11" key="1">
    <citation type="submission" date="2014-11" db="EMBL/GenBank/DDBJ databases">
        <authorList>
            <person name="Malar M.C."/>
            <person name="Sen D."/>
            <person name="Tripathy S."/>
        </authorList>
    </citation>
    <scope>NUCLEOTIDE SEQUENCE</scope>
    <source>
        <strain evidence="11">BDU141951</strain>
    </source>
</reference>
<sequence>MVESGKTVKVHYTGKLNDGSVFDSSEGREPLEFQVGSGQVIPGFDTAIQQMDVGASQTITIPSNEAYGAVRDEMIAVVPHAQFPDGLNPEVGQTLQLQTPEGALPVRVTAVKDEGVVIDGNHPLAGEDLTFDLTLVEAA</sequence>
<dbReference type="PROSITE" id="PS50059">
    <property type="entry name" value="FKBP_PPIASE"/>
    <property type="match status" value="1"/>
</dbReference>
<dbReference type="PANTHER" id="PTHR47861:SF3">
    <property type="entry name" value="FKBP-TYPE PEPTIDYL-PROLYL CIS-TRANS ISOMERASE SLYD"/>
    <property type="match status" value="1"/>
</dbReference>
<comment type="similarity">
    <text evidence="3 10">Belongs to the FKBP-type PPIase family.</text>
</comment>
<evidence type="ECO:0000256" key="3">
    <source>
        <dbReference type="ARBA" id="ARBA00006577"/>
    </source>
</evidence>
<dbReference type="PANTHER" id="PTHR47861">
    <property type="entry name" value="FKBP-TYPE PEPTIDYL-PROLYL CIS-TRANS ISOMERASE SLYD"/>
    <property type="match status" value="1"/>
</dbReference>
<name>A0A0C1Y171_9CYAN</name>
<evidence type="ECO:0000256" key="7">
    <source>
        <dbReference type="ARBA" id="ARBA00023235"/>
    </source>
</evidence>
<dbReference type="InterPro" id="IPR001179">
    <property type="entry name" value="PPIase_FKBP_dom"/>
</dbReference>
<evidence type="ECO:0000256" key="6">
    <source>
        <dbReference type="ARBA" id="ARBA00023186"/>
    </source>
</evidence>